<keyword evidence="1 2" id="KW-0413">Isomerase</keyword>
<dbReference type="GO" id="GO:0005634">
    <property type="term" value="C:nucleus"/>
    <property type="evidence" value="ECO:0007669"/>
    <property type="project" value="TreeGrafter"/>
</dbReference>
<dbReference type="GO" id="GO:0031422">
    <property type="term" value="C:RecQ family helicase-topoisomerase III complex"/>
    <property type="evidence" value="ECO:0007669"/>
    <property type="project" value="TreeGrafter"/>
</dbReference>
<dbReference type="GeneID" id="9040173"/>
<dbReference type="OrthoDB" id="430051at2759"/>
<keyword evidence="2" id="KW-0799">Topoisomerase</keyword>
<sequence>MRPPPPAAAGGRRIRALNVAEKNSVAREMCRVLGGGVIPNGNPPVMMVVTAVRGHLMGLDFEQEYRGRWDTVDPETLYNAPLVKSVASDMGPVAGNLRRLARTCDWLVLWLDCDREGEAIAYEVIEIAREANARLNVYRANFSALTHADLTRACLNLARPNPHLAAAVDARQEIDLRIGASFTRFLTLRYKRRLPLLEGILSYGPCQFPTLGFVVQRWLLQRNFIREPFWTIKCTVRVPMVEVKLLWGRHRLFDHLATTLLYDRCLQHVRESGGGVVTHVSHNPKSRWRPLPLSTVEFAKLASSKLRIDSRQAMRIAEEFYILETVQQIRAAACREALPTESTESPVAVAEGSAREGCHSLHLLSSHSLAVGQQKMQTSSGQSEDDETLEEFLGCHAMRTTQLNNHNSDDSEPPAAVPEVLMYDLTLYEADSSDPSKKSTVSVLPDTGAGRSFVSHAWLKINKSVVHNYKRTCQSLKVKCANGTTFHTNRQVLLKVSRDGVAHPWWFFVTDNLSHALICGMDFLRGLRFTLKLTPQAHEVATVQEGTLFPVAAAIEAISRRTEATLADFGQDTAVCTAKPLKNEDTLVDIVRDVEGLPNSHPEPV</sequence>
<dbReference type="AlphaFoldDB" id="C5LNS3"/>
<proteinExistence type="inferred from homology"/>
<keyword evidence="2" id="KW-0238">DNA-binding</keyword>
<dbReference type="PROSITE" id="PS50880">
    <property type="entry name" value="TOPRIM"/>
    <property type="match status" value="1"/>
</dbReference>
<dbReference type="PROSITE" id="PS52039">
    <property type="entry name" value="TOPO_IA_2"/>
    <property type="match status" value="1"/>
</dbReference>
<dbReference type="EMBL" id="GG683853">
    <property type="protein sequence ID" value="EER01624.1"/>
    <property type="molecule type" value="Genomic_DNA"/>
</dbReference>
<dbReference type="Gene3D" id="1.10.290.10">
    <property type="entry name" value="Topoisomerase I, domain 4"/>
    <property type="match status" value="1"/>
</dbReference>
<keyword evidence="6" id="KW-1185">Reference proteome</keyword>
<dbReference type="GO" id="GO:0006310">
    <property type="term" value="P:DNA recombination"/>
    <property type="evidence" value="ECO:0007669"/>
    <property type="project" value="TreeGrafter"/>
</dbReference>
<accession>C5LNS3</accession>
<dbReference type="InterPro" id="IPR000380">
    <property type="entry name" value="Topo_IA"/>
</dbReference>
<evidence type="ECO:0000259" key="4">
    <source>
        <dbReference type="PROSITE" id="PS52039"/>
    </source>
</evidence>
<dbReference type="SMART" id="SM00436">
    <property type="entry name" value="TOP1Bc"/>
    <property type="match status" value="1"/>
</dbReference>
<comment type="catalytic activity">
    <reaction evidence="2">
        <text>ATP-independent breakage of single-stranded DNA, followed by passage and rejoining.</text>
        <dbReference type="EC" id="5.6.2.1"/>
    </reaction>
</comment>
<dbReference type="PANTHER" id="PTHR11390:SF21">
    <property type="entry name" value="DNA TOPOISOMERASE 3-ALPHA"/>
    <property type="match status" value="1"/>
</dbReference>
<name>C5LNS3_PERM5</name>
<feature type="domain" description="Topo IA-type catalytic" evidence="4">
    <location>
        <begin position="161"/>
        <end position="321"/>
    </location>
</feature>
<dbReference type="InterPro" id="IPR013497">
    <property type="entry name" value="Topo_IA_cen"/>
</dbReference>
<dbReference type="Gene3D" id="2.70.20.10">
    <property type="entry name" value="Topoisomerase I, domain 3"/>
    <property type="match status" value="1"/>
</dbReference>
<dbReference type="PANTHER" id="PTHR11390">
    <property type="entry name" value="PROKARYOTIC DNA TOPOISOMERASE"/>
    <property type="match status" value="1"/>
</dbReference>
<dbReference type="InterPro" id="IPR013824">
    <property type="entry name" value="Topo_IA_cen_sub1"/>
</dbReference>
<evidence type="ECO:0000313" key="5">
    <source>
        <dbReference type="EMBL" id="EER01624.1"/>
    </source>
</evidence>
<dbReference type="SUPFAM" id="SSF56712">
    <property type="entry name" value="Prokaryotic type I DNA topoisomerase"/>
    <property type="match status" value="1"/>
</dbReference>
<evidence type="ECO:0000256" key="2">
    <source>
        <dbReference type="RuleBase" id="RU362092"/>
    </source>
</evidence>
<dbReference type="GO" id="GO:0003917">
    <property type="term" value="F:DNA topoisomerase type I (single strand cut, ATP-independent) activity"/>
    <property type="evidence" value="ECO:0007669"/>
    <property type="project" value="UniProtKB-EC"/>
</dbReference>
<evidence type="ECO:0000256" key="1">
    <source>
        <dbReference type="ARBA" id="ARBA00023235"/>
    </source>
</evidence>
<gene>
    <name evidence="5" type="ORF">Pmar_PMAR002618</name>
</gene>
<dbReference type="EC" id="5.6.2.1" evidence="2"/>
<dbReference type="GO" id="GO:0006281">
    <property type="term" value="P:DNA repair"/>
    <property type="evidence" value="ECO:0007669"/>
    <property type="project" value="TreeGrafter"/>
</dbReference>
<dbReference type="InterPro" id="IPR021109">
    <property type="entry name" value="Peptidase_aspartic_dom_sf"/>
</dbReference>
<dbReference type="InParanoid" id="C5LNS3"/>
<dbReference type="SMART" id="SM00493">
    <property type="entry name" value="TOPRIM"/>
    <property type="match status" value="1"/>
</dbReference>
<dbReference type="InterPro" id="IPR013826">
    <property type="entry name" value="Topo_IA_cen_sub3"/>
</dbReference>
<reference evidence="5 6" key="1">
    <citation type="submission" date="2008-07" db="EMBL/GenBank/DDBJ databases">
        <authorList>
            <person name="El-Sayed N."/>
            <person name="Caler E."/>
            <person name="Inman J."/>
            <person name="Amedeo P."/>
            <person name="Hass B."/>
            <person name="Wortman J."/>
        </authorList>
    </citation>
    <scope>NUCLEOTIDE SEQUENCE [LARGE SCALE GENOMIC DNA]</scope>
    <source>
        <strain evidence="6">ATCC 50983 / TXsc</strain>
    </source>
</reference>
<dbReference type="Pfam" id="PF01131">
    <property type="entry name" value="Topoisom_bac"/>
    <property type="match status" value="1"/>
</dbReference>
<protein>
    <recommendedName>
        <fullName evidence="2">DNA topoisomerase</fullName>
        <ecNumber evidence="2">5.6.2.1</ecNumber>
    </recommendedName>
</protein>
<dbReference type="InterPro" id="IPR003601">
    <property type="entry name" value="Topo_IA_2"/>
</dbReference>
<dbReference type="InterPro" id="IPR013825">
    <property type="entry name" value="Topo_IA_cen_sub2"/>
</dbReference>
<dbReference type="Gene3D" id="2.40.70.10">
    <property type="entry name" value="Acid Proteases"/>
    <property type="match status" value="1"/>
</dbReference>
<dbReference type="Gene3D" id="1.10.460.10">
    <property type="entry name" value="Topoisomerase I, domain 2"/>
    <property type="match status" value="1"/>
</dbReference>
<comment type="similarity">
    <text evidence="2">Belongs to the type IA topoisomerase family.</text>
</comment>
<evidence type="ECO:0000259" key="3">
    <source>
        <dbReference type="PROSITE" id="PS50880"/>
    </source>
</evidence>
<dbReference type="CDD" id="cd01028">
    <property type="entry name" value="TOPRIM_TopoIA"/>
    <property type="match status" value="1"/>
</dbReference>
<dbReference type="InterPro" id="IPR023405">
    <property type="entry name" value="Topo_IA_core_domain"/>
</dbReference>
<organism evidence="6">
    <name type="scientific">Perkinsus marinus (strain ATCC 50983 / TXsc)</name>
    <dbReference type="NCBI Taxonomy" id="423536"/>
    <lineage>
        <taxon>Eukaryota</taxon>
        <taxon>Sar</taxon>
        <taxon>Alveolata</taxon>
        <taxon>Perkinsozoa</taxon>
        <taxon>Perkinsea</taxon>
        <taxon>Perkinsida</taxon>
        <taxon>Perkinsidae</taxon>
        <taxon>Perkinsus</taxon>
    </lineage>
</organism>
<dbReference type="GO" id="GO:0003677">
    <property type="term" value="F:DNA binding"/>
    <property type="evidence" value="ECO:0007669"/>
    <property type="project" value="UniProtKB-KW"/>
</dbReference>
<dbReference type="CDD" id="cd00303">
    <property type="entry name" value="retropepsin_like"/>
    <property type="match status" value="1"/>
</dbReference>
<feature type="domain" description="Toprim" evidence="3">
    <location>
        <begin position="15"/>
        <end position="143"/>
    </location>
</feature>
<dbReference type="InterPro" id="IPR006171">
    <property type="entry name" value="TOPRIM_dom"/>
</dbReference>
<dbReference type="RefSeq" id="XP_002768906.1">
    <property type="nucleotide sequence ID" value="XM_002768860.1"/>
</dbReference>
<dbReference type="GO" id="GO:0006265">
    <property type="term" value="P:DNA topological change"/>
    <property type="evidence" value="ECO:0007669"/>
    <property type="project" value="InterPro"/>
</dbReference>
<dbReference type="Gene3D" id="3.40.50.140">
    <property type="match status" value="1"/>
</dbReference>
<comment type="function">
    <text evidence="2">Introduces a single-strand break via transesterification at a target site in duplex DNA. Releases the supercoiling and torsional tension of DNA introduced during the DNA replication and transcription by transiently cleaving and rejoining one strand of the DNA duplex. The scissile phosphodiester is attacked by the catalytic tyrosine of the enzyme, resulting in the formation of a DNA-(5'-phosphotyrosyl)-enzyme intermediate and the expulsion of a 3'-OH DNA strand.</text>
</comment>
<dbReference type="Proteomes" id="UP000007800">
    <property type="component" value="Unassembled WGS sequence"/>
</dbReference>
<dbReference type="Pfam" id="PF01751">
    <property type="entry name" value="Toprim"/>
    <property type="match status" value="1"/>
</dbReference>
<evidence type="ECO:0000313" key="6">
    <source>
        <dbReference type="Proteomes" id="UP000007800"/>
    </source>
</evidence>
<dbReference type="SUPFAM" id="SSF50630">
    <property type="entry name" value="Acid proteases"/>
    <property type="match status" value="1"/>
</dbReference>